<dbReference type="EMBL" id="BSOO01000003">
    <property type="protein sequence ID" value="GLR46633.1"/>
    <property type="molecule type" value="Genomic_DNA"/>
</dbReference>
<dbReference type="Pfam" id="PF07791">
    <property type="entry name" value="Imm11"/>
    <property type="match status" value="1"/>
</dbReference>
<dbReference type="RefSeq" id="WP_169738086.1">
    <property type="nucleotide sequence ID" value="NZ_JONN01000002.1"/>
</dbReference>
<keyword evidence="3" id="KW-1185">Reference proteome</keyword>
<comment type="caution">
    <text evidence="2">The sequence shown here is derived from an EMBL/GenBank/DDBJ whole genome shotgun (WGS) entry which is preliminary data.</text>
</comment>
<evidence type="ECO:0000313" key="3">
    <source>
        <dbReference type="Proteomes" id="UP001156703"/>
    </source>
</evidence>
<dbReference type="Proteomes" id="UP001156703">
    <property type="component" value="Unassembled WGS sequence"/>
</dbReference>
<sequence length="214" mass="23820">MVCFLSCSNPYGESVGTPIVDDPRAAPLLEMAFADPEEVSWKAKLKNVVQMKQGYRVDPGSAPKAIEWGSTKFPLPDIISNQQVLAVCDRFRLLVEHFEPNVHQFIPVDVKIAGHAGPVATYYWFVVCRRIDSVDPDSTTFKWELDYTGQDGFWSDYELDGARLIFSDAKAAGHHVWMDPHVLTLNSPLCSEEFGRAALAGNFSGLNVTPRETV</sequence>
<protein>
    <recommendedName>
        <fullName evidence="1">Immunity MXAN-0049 protein domain-containing protein</fullName>
    </recommendedName>
</protein>
<dbReference type="InterPro" id="IPR012433">
    <property type="entry name" value="Imm11"/>
</dbReference>
<proteinExistence type="predicted"/>
<accession>A0ABQ5Z1J6</accession>
<evidence type="ECO:0000259" key="1">
    <source>
        <dbReference type="Pfam" id="PF07791"/>
    </source>
</evidence>
<gene>
    <name evidence="2" type="ORF">GCM10007925_03440</name>
</gene>
<evidence type="ECO:0000313" key="2">
    <source>
        <dbReference type="EMBL" id="GLR46633.1"/>
    </source>
</evidence>
<feature type="domain" description="Immunity MXAN-0049 protein" evidence="1">
    <location>
        <begin position="77"/>
        <end position="207"/>
    </location>
</feature>
<name>A0ABQ5Z1J6_9SPHN</name>
<reference evidence="3" key="1">
    <citation type="journal article" date="2019" name="Int. J. Syst. Evol. Microbiol.">
        <title>The Global Catalogue of Microorganisms (GCM) 10K type strain sequencing project: providing services to taxonomists for standard genome sequencing and annotation.</title>
        <authorList>
            <consortium name="The Broad Institute Genomics Platform"/>
            <consortium name="The Broad Institute Genome Sequencing Center for Infectious Disease"/>
            <person name="Wu L."/>
            <person name="Ma J."/>
        </authorList>
    </citation>
    <scope>NUCLEOTIDE SEQUENCE [LARGE SCALE GENOMIC DNA]</scope>
    <source>
        <strain evidence="3">NBRC 102146</strain>
    </source>
</reference>
<organism evidence="2 3">
    <name type="scientific">Sphingomonas astaxanthinifaciens DSM 22298</name>
    <dbReference type="NCBI Taxonomy" id="1123267"/>
    <lineage>
        <taxon>Bacteria</taxon>
        <taxon>Pseudomonadati</taxon>
        <taxon>Pseudomonadota</taxon>
        <taxon>Alphaproteobacteria</taxon>
        <taxon>Sphingomonadales</taxon>
        <taxon>Sphingomonadaceae</taxon>
        <taxon>Sphingomonas</taxon>
    </lineage>
</organism>